<dbReference type="InterPro" id="IPR014031">
    <property type="entry name" value="Ketoacyl_synth_C"/>
</dbReference>
<evidence type="ECO:0000256" key="7">
    <source>
        <dbReference type="ARBA" id="ARBA00022679"/>
    </source>
</evidence>
<keyword evidence="10" id="KW-0275">Fatty acid biosynthesis</keyword>
<dbReference type="InterPro" id="IPR014030">
    <property type="entry name" value="Ketoacyl_synth_N"/>
</dbReference>
<dbReference type="CDD" id="cd00834">
    <property type="entry name" value="KAS_I_II"/>
    <property type="match status" value="1"/>
</dbReference>
<protein>
    <recommendedName>
        <fullName evidence="12">3-oxoacyl-[acyl-carrier-protein] synthase 1</fullName>
        <ecNumber evidence="4">2.3.1.41</ecNumber>
    </recommendedName>
    <alternativeName>
        <fullName evidence="13">3-oxoacyl-[acyl-carrier-protein] synthase I</fullName>
    </alternativeName>
    <alternativeName>
        <fullName evidence="14">Beta-ketoacyl-ACP synthase I</fullName>
    </alternativeName>
</protein>
<evidence type="ECO:0000256" key="11">
    <source>
        <dbReference type="ARBA" id="ARBA00023315"/>
    </source>
</evidence>
<keyword evidence="5" id="KW-0963">Cytoplasm</keyword>
<dbReference type="Pfam" id="PF00109">
    <property type="entry name" value="ketoacyl-synt"/>
    <property type="match status" value="1"/>
</dbReference>
<comment type="similarity">
    <text evidence="2 17">Belongs to the thiolase-like superfamily. Beta-ketoacyl-ACP synthases family.</text>
</comment>
<comment type="caution">
    <text evidence="19">The sequence shown here is derived from an EMBL/GenBank/DDBJ whole genome shotgun (WGS) entry which is preliminary data.</text>
</comment>
<organism evidence="19 20">
    <name type="scientific">Saccharopolyspora taberi</name>
    <dbReference type="NCBI Taxonomy" id="60895"/>
    <lineage>
        <taxon>Bacteria</taxon>
        <taxon>Bacillati</taxon>
        <taxon>Actinomycetota</taxon>
        <taxon>Actinomycetes</taxon>
        <taxon>Pseudonocardiales</taxon>
        <taxon>Pseudonocardiaceae</taxon>
        <taxon>Saccharopolyspora</taxon>
    </lineage>
</organism>
<accession>A0ABN3V3T8</accession>
<evidence type="ECO:0000256" key="8">
    <source>
        <dbReference type="ARBA" id="ARBA00022832"/>
    </source>
</evidence>
<dbReference type="Pfam" id="PF02801">
    <property type="entry name" value="Ketoacyl-synt_C"/>
    <property type="match status" value="1"/>
</dbReference>
<evidence type="ECO:0000256" key="16">
    <source>
        <dbReference type="ARBA" id="ARBA00048506"/>
    </source>
</evidence>
<evidence type="ECO:0000256" key="13">
    <source>
        <dbReference type="ARBA" id="ARBA00041620"/>
    </source>
</evidence>
<dbReference type="RefSeq" id="WP_344677950.1">
    <property type="nucleotide sequence ID" value="NZ_BAAAUX010000003.1"/>
</dbReference>
<dbReference type="SMART" id="SM00825">
    <property type="entry name" value="PKS_KS"/>
    <property type="match status" value="1"/>
</dbReference>
<proteinExistence type="inferred from homology"/>
<dbReference type="InterPro" id="IPR000794">
    <property type="entry name" value="Beta-ketoacyl_synthase"/>
</dbReference>
<dbReference type="PROSITE" id="PS52004">
    <property type="entry name" value="KS3_2"/>
    <property type="match status" value="1"/>
</dbReference>
<dbReference type="InterPro" id="IPR016039">
    <property type="entry name" value="Thiolase-like"/>
</dbReference>
<dbReference type="Gene3D" id="3.40.47.10">
    <property type="match status" value="1"/>
</dbReference>
<evidence type="ECO:0000256" key="6">
    <source>
        <dbReference type="ARBA" id="ARBA00022516"/>
    </source>
</evidence>
<comment type="subcellular location">
    <subcellularLocation>
        <location evidence="1">Cytoplasm</location>
    </subcellularLocation>
</comment>
<keyword evidence="6" id="KW-0444">Lipid biosynthesis</keyword>
<gene>
    <name evidence="19" type="ORF">GCM10010470_07730</name>
</gene>
<dbReference type="SUPFAM" id="SSF53901">
    <property type="entry name" value="Thiolase-like"/>
    <property type="match status" value="2"/>
</dbReference>
<reference evidence="19 20" key="1">
    <citation type="journal article" date="2019" name="Int. J. Syst. Evol. Microbiol.">
        <title>The Global Catalogue of Microorganisms (GCM) 10K type strain sequencing project: providing services to taxonomists for standard genome sequencing and annotation.</title>
        <authorList>
            <consortium name="The Broad Institute Genomics Platform"/>
            <consortium name="The Broad Institute Genome Sequencing Center for Infectious Disease"/>
            <person name="Wu L."/>
            <person name="Ma J."/>
        </authorList>
    </citation>
    <scope>NUCLEOTIDE SEQUENCE [LARGE SCALE GENOMIC DNA]</scope>
    <source>
        <strain evidence="19 20">JCM 9383</strain>
    </source>
</reference>
<keyword evidence="11" id="KW-0012">Acyltransferase</keyword>
<evidence type="ECO:0000256" key="17">
    <source>
        <dbReference type="RuleBase" id="RU003694"/>
    </source>
</evidence>
<evidence type="ECO:0000313" key="19">
    <source>
        <dbReference type="EMBL" id="GAA2777177.1"/>
    </source>
</evidence>
<dbReference type="PANTHER" id="PTHR11712:SF306">
    <property type="entry name" value="3-OXOACYL-[ACYL-CARRIER-PROTEIN] SYNTHASE 1"/>
    <property type="match status" value="1"/>
</dbReference>
<dbReference type="PROSITE" id="PS00606">
    <property type="entry name" value="KS3_1"/>
    <property type="match status" value="1"/>
</dbReference>
<evidence type="ECO:0000256" key="3">
    <source>
        <dbReference type="ARBA" id="ARBA00011738"/>
    </source>
</evidence>
<evidence type="ECO:0000256" key="15">
    <source>
        <dbReference type="ARBA" id="ARBA00048121"/>
    </source>
</evidence>
<evidence type="ECO:0000256" key="4">
    <source>
        <dbReference type="ARBA" id="ARBA00013191"/>
    </source>
</evidence>
<dbReference type="Proteomes" id="UP001500979">
    <property type="component" value="Unassembled WGS sequence"/>
</dbReference>
<evidence type="ECO:0000256" key="2">
    <source>
        <dbReference type="ARBA" id="ARBA00008467"/>
    </source>
</evidence>
<dbReference type="EMBL" id="BAAAUX010000003">
    <property type="protein sequence ID" value="GAA2777177.1"/>
    <property type="molecule type" value="Genomic_DNA"/>
</dbReference>
<sequence length="405" mass="42240">MTDRRRVVVTGLGAVSSLGVGVDAVTAAIRAGESGTGPITGFDTTGFPQVNAGEVAGFEPERILHRLDHRKWGRSSLFAASAARLAVGDSAIDPDQLSALTAGAIMGTTSGESKIIDHLTEQWVRNGISEIDARLAARAPAGQIATAVSAELRLTGSTQTLATACAASNYALGYAADLVRSGDADLMICGGADSVNRYNHAGFHQLGALAEDVCRPFDADRSGILTAEGGVALLLEPLEQAVARGARIYAEVLGYGLNCDAHHMVQPDPESIAECIRRAHRNAGVEPEQIDYICAHGTGTPTNDITEVNAVRAVFGDRLPPMSSIKSMLGHTMGAASGFGALVACKAIEQGFLPPTANHRKVDPAFGDGMDCVPNRARPAELRFVQNHGFAFGGNNAITVFGRVA</sequence>
<evidence type="ECO:0000256" key="9">
    <source>
        <dbReference type="ARBA" id="ARBA00023098"/>
    </source>
</evidence>
<comment type="subunit">
    <text evidence="3">Homodimer.</text>
</comment>
<evidence type="ECO:0000256" key="10">
    <source>
        <dbReference type="ARBA" id="ARBA00023160"/>
    </source>
</evidence>
<feature type="domain" description="Ketosynthase family 3 (KS3)" evidence="18">
    <location>
        <begin position="4"/>
        <end position="403"/>
    </location>
</feature>
<name>A0ABN3V3T8_9PSEU</name>
<dbReference type="EC" id="2.3.1.41" evidence="4"/>
<evidence type="ECO:0000313" key="20">
    <source>
        <dbReference type="Proteomes" id="UP001500979"/>
    </source>
</evidence>
<evidence type="ECO:0000256" key="5">
    <source>
        <dbReference type="ARBA" id="ARBA00022490"/>
    </source>
</evidence>
<dbReference type="PANTHER" id="PTHR11712">
    <property type="entry name" value="POLYKETIDE SYNTHASE-RELATED"/>
    <property type="match status" value="1"/>
</dbReference>
<dbReference type="InterPro" id="IPR018201">
    <property type="entry name" value="Ketoacyl_synth_AS"/>
</dbReference>
<keyword evidence="20" id="KW-1185">Reference proteome</keyword>
<comment type="catalytic activity">
    <reaction evidence="16">
        <text>a fatty acyl-[ACP] + malonyl-[ACP] + H(+) = a 3-oxoacyl-[ACP] + holo-[ACP] + CO2</text>
        <dbReference type="Rhea" id="RHEA:22836"/>
        <dbReference type="Rhea" id="RHEA-COMP:9623"/>
        <dbReference type="Rhea" id="RHEA-COMP:9685"/>
        <dbReference type="Rhea" id="RHEA-COMP:9916"/>
        <dbReference type="Rhea" id="RHEA-COMP:14125"/>
        <dbReference type="ChEBI" id="CHEBI:15378"/>
        <dbReference type="ChEBI" id="CHEBI:16526"/>
        <dbReference type="ChEBI" id="CHEBI:64479"/>
        <dbReference type="ChEBI" id="CHEBI:78449"/>
        <dbReference type="ChEBI" id="CHEBI:78776"/>
        <dbReference type="ChEBI" id="CHEBI:138651"/>
        <dbReference type="EC" id="2.3.1.41"/>
    </reaction>
    <physiologicalReaction direction="left-to-right" evidence="16">
        <dbReference type="Rhea" id="RHEA:22837"/>
    </physiologicalReaction>
</comment>
<evidence type="ECO:0000259" key="18">
    <source>
        <dbReference type="PROSITE" id="PS52004"/>
    </source>
</evidence>
<keyword evidence="9" id="KW-0443">Lipid metabolism</keyword>
<evidence type="ECO:0000256" key="14">
    <source>
        <dbReference type="ARBA" id="ARBA00042143"/>
    </source>
</evidence>
<evidence type="ECO:0000256" key="1">
    <source>
        <dbReference type="ARBA" id="ARBA00004496"/>
    </source>
</evidence>
<comment type="catalytic activity">
    <reaction evidence="15">
        <text>(3Z)-decenoyl-[ACP] + malonyl-[ACP] + H(+) = 3-oxo-(5Z)-dodecenoyl-[ACP] + holo-[ACP] + CO2</text>
        <dbReference type="Rhea" id="RHEA:54940"/>
        <dbReference type="Rhea" id="RHEA-COMP:9623"/>
        <dbReference type="Rhea" id="RHEA-COMP:9685"/>
        <dbReference type="Rhea" id="RHEA-COMP:9927"/>
        <dbReference type="Rhea" id="RHEA-COMP:14042"/>
        <dbReference type="ChEBI" id="CHEBI:15378"/>
        <dbReference type="ChEBI" id="CHEBI:16526"/>
        <dbReference type="ChEBI" id="CHEBI:64479"/>
        <dbReference type="ChEBI" id="CHEBI:78449"/>
        <dbReference type="ChEBI" id="CHEBI:78798"/>
        <dbReference type="ChEBI" id="CHEBI:138410"/>
    </reaction>
    <physiologicalReaction direction="left-to-right" evidence="15">
        <dbReference type="Rhea" id="RHEA:54941"/>
    </physiologicalReaction>
</comment>
<keyword evidence="7 17" id="KW-0808">Transferase</keyword>
<dbReference type="InterPro" id="IPR020841">
    <property type="entry name" value="PKS_Beta-ketoAc_synthase_dom"/>
</dbReference>
<keyword evidence="8" id="KW-0276">Fatty acid metabolism</keyword>
<evidence type="ECO:0000256" key="12">
    <source>
        <dbReference type="ARBA" id="ARBA00039450"/>
    </source>
</evidence>